<proteinExistence type="predicted"/>
<evidence type="ECO:0000256" key="1">
    <source>
        <dbReference type="ARBA" id="ARBA00023015"/>
    </source>
</evidence>
<keyword evidence="4" id="KW-1185">Reference proteome</keyword>
<reference evidence="3 4" key="1">
    <citation type="journal article" date="2010" name="Stand. Genomic Sci.">
        <title>Complete genome sequence of Ignisphaera aggregans type strain (AQ1.S1).</title>
        <authorList>
            <person name="Goker M."/>
            <person name="Held B."/>
            <person name="Lapidus A."/>
            <person name="Nolan M."/>
            <person name="Spring S."/>
            <person name="Yasawong M."/>
            <person name="Lucas S."/>
            <person name="Glavina Del Rio T."/>
            <person name="Tice H."/>
            <person name="Cheng J.F."/>
            <person name="Goodwin L."/>
            <person name="Tapia R."/>
            <person name="Pitluck S."/>
            <person name="Liolios K."/>
            <person name="Ivanova N."/>
            <person name="Mavromatis K."/>
            <person name="Mikhailova N."/>
            <person name="Pati A."/>
            <person name="Chen A."/>
            <person name="Palaniappan K."/>
            <person name="Brambilla E."/>
            <person name="Land M."/>
            <person name="Hauser L."/>
            <person name="Chang Y.J."/>
            <person name="Jeffries C.D."/>
            <person name="Brettin T."/>
            <person name="Detter J.C."/>
            <person name="Han C."/>
            <person name="Rohde M."/>
            <person name="Sikorski J."/>
            <person name="Woyke T."/>
            <person name="Bristow J."/>
            <person name="Eisen J.A."/>
            <person name="Markowitz V."/>
            <person name="Hugenholtz P."/>
            <person name="Kyrpides N.C."/>
            <person name="Klenk H.P."/>
        </authorList>
    </citation>
    <scope>NUCLEOTIDE SEQUENCE [LARGE SCALE GENOMIC DNA]</scope>
    <source>
        <strain evidence="4">DSM 17230 / JCM 13409 / AQ1.S1</strain>
    </source>
</reference>
<protein>
    <submittedName>
        <fullName evidence="3">Uncharacterized protein</fullName>
    </submittedName>
</protein>
<dbReference type="KEGG" id="iag:Igag_0456"/>
<gene>
    <name evidence="3" type="ordered locus">Igag_0456</name>
</gene>
<dbReference type="InterPro" id="IPR053721">
    <property type="entry name" value="Fimbrial_Adhesin_Reg"/>
</dbReference>
<dbReference type="EMBL" id="CP002098">
    <property type="protein sequence ID" value="ADM27294.1"/>
    <property type="molecule type" value="Genomic_DNA"/>
</dbReference>
<dbReference type="HOGENOM" id="CLU_1727316_0_0_2"/>
<dbReference type="Proteomes" id="UP000001304">
    <property type="component" value="Chromosome"/>
</dbReference>
<dbReference type="AlphaFoldDB" id="E0SRL9"/>
<sequence>MSSSAEAVLEYLIVKSLAGRQEVVKALYEYFVEGSSPSVLASKYGLSKHQVRGYIQRITEKTGSITKARVLLKYTVPLILRLKPITKNINNSIVLCSLCNEELPIQIIEDHIRKKHATVVQESLMSIIEIIKKDIAIGRS</sequence>
<evidence type="ECO:0000256" key="2">
    <source>
        <dbReference type="ARBA" id="ARBA00023163"/>
    </source>
</evidence>
<keyword evidence="2" id="KW-0804">Transcription</keyword>
<organism evidence="3 4">
    <name type="scientific">Ignisphaera aggregans (strain DSM 17230 / JCM 13409 / AQ1.S1)</name>
    <dbReference type="NCBI Taxonomy" id="583356"/>
    <lineage>
        <taxon>Archaea</taxon>
        <taxon>Thermoproteota</taxon>
        <taxon>Thermoprotei</taxon>
        <taxon>Desulfurococcales</taxon>
        <taxon>Desulfurococcaceae</taxon>
        <taxon>Ignisphaera</taxon>
    </lineage>
</organism>
<evidence type="ECO:0000313" key="3">
    <source>
        <dbReference type="EMBL" id="ADM27294.1"/>
    </source>
</evidence>
<accession>E0SRL9</accession>
<keyword evidence="1" id="KW-0805">Transcription regulation</keyword>
<dbReference type="BioCyc" id="IAGG583356:GHAH-460-MONOMER"/>
<evidence type="ECO:0000313" key="4">
    <source>
        <dbReference type="Proteomes" id="UP000001304"/>
    </source>
</evidence>
<dbReference type="Gene3D" id="1.10.10.2690">
    <property type="match status" value="1"/>
</dbReference>
<name>E0SRL9_IGNAA</name>